<dbReference type="CDD" id="cd11065">
    <property type="entry name" value="CYP64-like"/>
    <property type="match status" value="1"/>
</dbReference>
<name>A0A165GXP4_9APHY</name>
<dbReference type="EMBL" id="KV427608">
    <property type="protein sequence ID" value="KZT10970.1"/>
    <property type="molecule type" value="Genomic_DNA"/>
</dbReference>
<feature type="binding site" description="axial binding residue" evidence="13">
    <location>
        <position position="443"/>
    </location>
    <ligand>
        <name>heme</name>
        <dbReference type="ChEBI" id="CHEBI:30413"/>
    </ligand>
    <ligandPart>
        <name>Fe</name>
        <dbReference type="ChEBI" id="CHEBI:18248"/>
    </ligandPart>
</feature>
<evidence type="ECO:0000256" key="11">
    <source>
        <dbReference type="ARBA" id="ARBA00023033"/>
    </source>
</evidence>
<sequence length="520" mass="58760">MHASIAVALVLILLGVYVAWCRPFYETDRKPLFSGPRPLPLLGNVHQIPADYQHITFAQWSNKYGDVIFARLFLKPILVVNSVEAACDLMEKRGVKYSDRPRFVFLRELVRLNTNTALLPYGELWRRHRRWLQAAVLDKNMLDSYRPLERREIIRLLNGLIQTPDDFSSHLKGFVGALVMEIGYGHTVKSPDNDEFIRLADRAVTDALEAGSLEATLIDFFPILKNMPSWIPGADFKRKALLLRESMRETIEVPYRWVKEAMASGTAKPSFVSSILEEESRKGRLSQDDEDSIMGVGGILYSAGTDTTYTVLMTFILAMVLYPDVCKKAQAEIDKVVGMERLPDVDDRGSMPYLEHVLLEVYRWNPPVPLCVPHQVIGDDEYRGRNIPSGTMVIANIWHMAHDPALYPNPEDFCPERYSEMDVSSAESRDPRKFVFGFGRRLCPGRQFADVTIWLAIASMLAVLDISKARDTEGSVITPVPTFASGAVSHPKPFRCEIRPRSMHIMESVSQLAASIQTQA</sequence>
<evidence type="ECO:0000256" key="5">
    <source>
        <dbReference type="ARBA" id="ARBA00022617"/>
    </source>
</evidence>
<dbReference type="GO" id="GO:0016020">
    <property type="term" value="C:membrane"/>
    <property type="evidence" value="ECO:0007669"/>
    <property type="project" value="UniProtKB-SubCell"/>
</dbReference>
<keyword evidence="11 14" id="KW-0503">Monooxygenase</keyword>
<proteinExistence type="inferred from homology"/>
<dbReference type="SUPFAM" id="SSF48264">
    <property type="entry name" value="Cytochrome P450"/>
    <property type="match status" value="1"/>
</dbReference>
<keyword evidence="12" id="KW-0472">Membrane</keyword>
<evidence type="ECO:0000256" key="7">
    <source>
        <dbReference type="ARBA" id="ARBA00022723"/>
    </source>
</evidence>
<dbReference type="PROSITE" id="PS00086">
    <property type="entry name" value="CYTOCHROME_P450"/>
    <property type="match status" value="1"/>
</dbReference>
<dbReference type="InterPro" id="IPR017972">
    <property type="entry name" value="Cyt_P450_CS"/>
</dbReference>
<dbReference type="STRING" id="1314785.A0A165GXP4"/>
<accession>A0A165GXP4</accession>
<evidence type="ECO:0000256" key="14">
    <source>
        <dbReference type="RuleBase" id="RU000461"/>
    </source>
</evidence>
<dbReference type="RefSeq" id="XP_040768710.1">
    <property type="nucleotide sequence ID" value="XM_040902158.1"/>
</dbReference>
<keyword evidence="7 13" id="KW-0479">Metal-binding</keyword>
<dbReference type="OrthoDB" id="2789670at2759"/>
<dbReference type="GO" id="GO:0004497">
    <property type="term" value="F:monooxygenase activity"/>
    <property type="evidence" value="ECO:0007669"/>
    <property type="project" value="UniProtKB-KW"/>
</dbReference>
<keyword evidence="17" id="KW-1185">Reference proteome</keyword>
<evidence type="ECO:0000256" key="4">
    <source>
        <dbReference type="ARBA" id="ARBA00010617"/>
    </source>
</evidence>
<dbReference type="GO" id="GO:0020037">
    <property type="term" value="F:heme binding"/>
    <property type="evidence" value="ECO:0007669"/>
    <property type="project" value="InterPro"/>
</dbReference>
<keyword evidence="6" id="KW-0812">Transmembrane</keyword>
<dbReference type="InterPro" id="IPR001128">
    <property type="entry name" value="Cyt_P450"/>
</dbReference>
<feature type="chain" id="PRO_5007858413" evidence="15">
    <location>
        <begin position="22"/>
        <end position="520"/>
    </location>
</feature>
<dbReference type="GO" id="GO:0016705">
    <property type="term" value="F:oxidoreductase activity, acting on paired donors, with incorporation or reduction of molecular oxygen"/>
    <property type="evidence" value="ECO:0007669"/>
    <property type="project" value="InterPro"/>
</dbReference>
<comment type="similarity">
    <text evidence="4 14">Belongs to the cytochrome P450 family.</text>
</comment>
<comment type="pathway">
    <text evidence="3">Secondary metabolite biosynthesis.</text>
</comment>
<evidence type="ECO:0000256" key="13">
    <source>
        <dbReference type="PIRSR" id="PIRSR602401-1"/>
    </source>
</evidence>
<comment type="cofactor">
    <cofactor evidence="1 13">
        <name>heme</name>
        <dbReference type="ChEBI" id="CHEBI:30413"/>
    </cofactor>
</comment>
<comment type="subcellular location">
    <subcellularLocation>
        <location evidence="2">Membrane</location>
    </subcellularLocation>
</comment>
<evidence type="ECO:0000256" key="12">
    <source>
        <dbReference type="ARBA" id="ARBA00023136"/>
    </source>
</evidence>
<dbReference type="AlphaFoldDB" id="A0A165GXP4"/>
<keyword evidence="10 13" id="KW-0408">Iron</keyword>
<dbReference type="GO" id="GO:0005506">
    <property type="term" value="F:iron ion binding"/>
    <property type="evidence" value="ECO:0007669"/>
    <property type="project" value="InterPro"/>
</dbReference>
<protein>
    <submittedName>
        <fullName evidence="16">Cytochrome P450 monooxygenase</fullName>
    </submittedName>
</protein>
<dbReference type="InterPro" id="IPR036396">
    <property type="entry name" value="Cyt_P450_sf"/>
</dbReference>
<dbReference type="PRINTS" id="PR00463">
    <property type="entry name" value="EP450I"/>
</dbReference>
<dbReference type="PANTHER" id="PTHR46300">
    <property type="entry name" value="P450, PUTATIVE (EUROFUNG)-RELATED-RELATED"/>
    <property type="match status" value="1"/>
</dbReference>
<keyword evidence="9 14" id="KW-0560">Oxidoreductase</keyword>
<evidence type="ECO:0000256" key="15">
    <source>
        <dbReference type="SAM" id="SignalP"/>
    </source>
</evidence>
<evidence type="ECO:0000256" key="10">
    <source>
        <dbReference type="ARBA" id="ARBA00023004"/>
    </source>
</evidence>
<keyword evidence="8" id="KW-1133">Transmembrane helix</keyword>
<evidence type="ECO:0000256" key="8">
    <source>
        <dbReference type="ARBA" id="ARBA00022989"/>
    </source>
</evidence>
<dbReference type="Pfam" id="PF00067">
    <property type="entry name" value="p450"/>
    <property type="match status" value="1"/>
</dbReference>
<dbReference type="Proteomes" id="UP000076871">
    <property type="component" value="Unassembled WGS sequence"/>
</dbReference>
<evidence type="ECO:0000256" key="9">
    <source>
        <dbReference type="ARBA" id="ARBA00023002"/>
    </source>
</evidence>
<evidence type="ECO:0000256" key="6">
    <source>
        <dbReference type="ARBA" id="ARBA00022692"/>
    </source>
</evidence>
<gene>
    <name evidence="16" type="ORF">LAESUDRAFT_359182</name>
</gene>
<reference evidence="16 17" key="1">
    <citation type="journal article" date="2016" name="Mol. Biol. Evol.">
        <title>Comparative Genomics of Early-Diverging Mushroom-Forming Fungi Provides Insights into the Origins of Lignocellulose Decay Capabilities.</title>
        <authorList>
            <person name="Nagy L.G."/>
            <person name="Riley R."/>
            <person name="Tritt A."/>
            <person name="Adam C."/>
            <person name="Daum C."/>
            <person name="Floudas D."/>
            <person name="Sun H."/>
            <person name="Yadav J.S."/>
            <person name="Pangilinan J."/>
            <person name="Larsson K.H."/>
            <person name="Matsuura K."/>
            <person name="Barry K."/>
            <person name="Labutti K."/>
            <person name="Kuo R."/>
            <person name="Ohm R.A."/>
            <person name="Bhattacharya S.S."/>
            <person name="Shirouzu T."/>
            <person name="Yoshinaga Y."/>
            <person name="Martin F.M."/>
            <person name="Grigoriev I.V."/>
            <person name="Hibbett D.S."/>
        </authorList>
    </citation>
    <scope>NUCLEOTIDE SEQUENCE [LARGE SCALE GENOMIC DNA]</scope>
    <source>
        <strain evidence="16 17">93-53</strain>
    </source>
</reference>
<organism evidence="16 17">
    <name type="scientific">Laetiporus sulphureus 93-53</name>
    <dbReference type="NCBI Taxonomy" id="1314785"/>
    <lineage>
        <taxon>Eukaryota</taxon>
        <taxon>Fungi</taxon>
        <taxon>Dikarya</taxon>
        <taxon>Basidiomycota</taxon>
        <taxon>Agaricomycotina</taxon>
        <taxon>Agaricomycetes</taxon>
        <taxon>Polyporales</taxon>
        <taxon>Laetiporus</taxon>
    </lineage>
</organism>
<dbReference type="PANTHER" id="PTHR46300:SF5">
    <property type="entry name" value="CYTOCHROME P450"/>
    <property type="match status" value="1"/>
</dbReference>
<dbReference type="Gene3D" id="1.10.630.10">
    <property type="entry name" value="Cytochrome P450"/>
    <property type="match status" value="1"/>
</dbReference>
<evidence type="ECO:0000256" key="3">
    <source>
        <dbReference type="ARBA" id="ARBA00005179"/>
    </source>
</evidence>
<evidence type="ECO:0000313" key="16">
    <source>
        <dbReference type="EMBL" id="KZT10970.1"/>
    </source>
</evidence>
<evidence type="ECO:0000313" key="17">
    <source>
        <dbReference type="Proteomes" id="UP000076871"/>
    </source>
</evidence>
<keyword evidence="15" id="KW-0732">Signal</keyword>
<dbReference type="InterPro" id="IPR050364">
    <property type="entry name" value="Cytochrome_P450_fung"/>
</dbReference>
<keyword evidence="5 13" id="KW-0349">Heme</keyword>
<evidence type="ECO:0000256" key="1">
    <source>
        <dbReference type="ARBA" id="ARBA00001971"/>
    </source>
</evidence>
<dbReference type="GeneID" id="63819189"/>
<evidence type="ECO:0000256" key="2">
    <source>
        <dbReference type="ARBA" id="ARBA00004370"/>
    </source>
</evidence>
<feature type="signal peptide" evidence="15">
    <location>
        <begin position="1"/>
        <end position="21"/>
    </location>
</feature>
<dbReference type="InterPro" id="IPR002401">
    <property type="entry name" value="Cyt_P450_E_grp-I"/>
</dbReference>
<dbReference type="InParanoid" id="A0A165GXP4"/>